<keyword evidence="1" id="KW-0732">Signal</keyword>
<feature type="domain" description="LTD" evidence="2">
    <location>
        <begin position="34"/>
        <end position="153"/>
    </location>
</feature>
<dbReference type="EMBL" id="JAVRES010000001">
    <property type="protein sequence ID" value="MDT0433683.1"/>
    <property type="molecule type" value="Genomic_DNA"/>
</dbReference>
<keyword evidence="4" id="KW-1185">Reference proteome</keyword>
<accession>A0ABD5EHB4</accession>
<organism evidence="3 4">
    <name type="scientific">Streptomyces doudnae</name>
    <dbReference type="NCBI Taxonomy" id="3075536"/>
    <lineage>
        <taxon>Bacteria</taxon>
        <taxon>Bacillati</taxon>
        <taxon>Actinomycetota</taxon>
        <taxon>Actinomycetes</taxon>
        <taxon>Kitasatosporales</taxon>
        <taxon>Streptomycetaceae</taxon>
        <taxon>Streptomyces</taxon>
    </lineage>
</organism>
<dbReference type="Proteomes" id="UP001183535">
    <property type="component" value="Unassembled WGS sequence"/>
</dbReference>
<dbReference type="Pfam" id="PF00932">
    <property type="entry name" value="LTD"/>
    <property type="match status" value="1"/>
</dbReference>
<dbReference type="InterPro" id="IPR036415">
    <property type="entry name" value="Lamin_tail_dom_sf"/>
</dbReference>
<dbReference type="RefSeq" id="WP_093835268.1">
    <property type="nucleotide sequence ID" value="NZ_JAVRES010000001.1"/>
</dbReference>
<dbReference type="PROSITE" id="PS51841">
    <property type="entry name" value="LTD"/>
    <property type="match status" value="1"/>
</dbReference>
<protein>
    <submittedName>
        <fullName evidence="3">Lamin tail domain-containing protein</fullName>
    </submittedName>
</protein>
<dbReference type="InterPro" id="IPR001322">
    <property type="entry name" value="Lamin_tail_dom"/>
</dbReference>
<evidence type="ECO:0000256" key="1">
    <source>
        <dbReference type="SAM" id="SignalP"/>
    </source>
</evidence>
<gene>
    <name evidence="3" type="ORF">RM877_03200</name>
</gene>
<proteinExistence type="predicted"/>
<feature type="signal peptide" evidence="1">
    <location>
        <begin position="1"/>
        <end position="32"/>
    </location>
</feature>
<name>A0ABD5EHB4_9ACTN</name>
<evidence type="ECO:0000313" key="3">
    <source>
        <dbReference type="EMBL" id="MDT0433683.1"/>
    </source>
</evidence>
<sequence>MSVSTSVSARRLAATALAAGALVGAVALPATAADSARPHRQAVEISGVQHDAPGRDDNAPRSLNREWVDITNRTREAVNLSGWTLADNAGHTYTFRHYRLDGRATVRVHTGRGHDTRLDLFQDRHREILDNRAGTVTLRNDHRRIVSEFTWGRHRGGRH</sequence>
<dbReference type="AlphaFoldDB" id="A0ABD5EHB4"/>
<feature type="chain" id="PRO_5044827454" evidence="1">
    <location>
        <begin position="33"/>
        <end position="159"/>
    </location>
</feature>
<dbReference type="Gene3D" id="2.60.40.1260">
    <property type="entry name" value="Lamin Tail domain"/>
    <property type="match status" value="1"/>
</dbReference>
<evidence type="ECO:0000313" key="4">
    <source>
        <dbReference type="Proteomes" id="UP001183535"/>
    </source>
</evidence>
<dbReference type="SUPFAM" id="SSF74853">
    <property type="entry name" value="Lamin A/C globular tail domain"/>
    <property type="match status" value="1"/>
</dbReference>
<reference evidence="4" key="1">
    <citation type="submission" date="2023-07" db="EMBL/GenBank/DDBJ databases">
        <title>30 novel species of actinomycetes from the DSMZ collection.</title>
        <authorList>
            <person name="Nouioui I."/>
        </authorList>
    </citation>
    <scope>NUCLEOTIDE SEQUENCE [LARGE SCALE GENOMIC DNA]</scope>
    <source>
        <strain evidence="4">DSM 41981</strain>
    </source>
</reference>
<comment type="caution">
    <text evidence="3">The sequence shown here is derived from an EMBL/GenBank/DDBJ whole genome shotgun (WGS) entry which is preliminary data.</text>
</comment>
<evidence type="ECO:0000259" key="2">
    <source>
        <dbReference type="PROSITE" id="PS51841"/>
    </source>
</evidence>